<dbReference type="EC" id="2.7.11.-" evidence="7"/>
<dbReference type="SUPFAM" id="SSF81606">
    <property type="entry name" value="PP2C-like"/>
    <property type="match status" value="1"/>
</dbReference>
<evidence type="ECO:0000256" key="2">
    <source>
        <dbReference type="ARBA" id="ARBA00022741"/>
    </source>
</evidence>
<dbReference type="Gene3D" id="3.60.40.10">
    <property type="entry name" value="PPM-type phosphatase domain"/>
    <property type="match status" value="1"/>
</dbReference>
<sequence>MNTAVKLTVGSHTDKGRKPLNQDFHDLRIPDDTLLCTKGAAAALADGISSSEVSQIASQVAVVSFLEDYFSTPETWSVGRAARQVLKATNSWLYAQTRRGPERFDMDKGYVCTFSALVLRGRSVHLFHIGDARIYRLRDGVLEQQTEDHRLRISQSESYLSRAMGMDSQLIIDHAVLSAEAGDIFFLMTDGVYEHLLDGDILQTLQASGDDYDGAAEALVNRALENGSGDNLTLMLLRIDALPEQAIDERYKEVIEKPFAPLLEPRSEFDGYRIVRTLSTTSRSHVYLAVDMQTDTPAVLKTLATELQHDRTQVERFLTEEWIARRVSNAHLLKAYPQQRLRAYLYTVTEYVEGQSLAQWMTDNPRPDLETVRRYAEQIARGLLALHRREMVHQDLRPENILIDATGTLKIIDFGSVKIEGIQETVPEREGTQMPGTAHYSAPEYFLGDTGTPRSDLYSLAAILYRMLSGSSPYGLKVARTKQRSEQKKLKYVPLATEGSGVPVWFDKALRKALDPDPERRYEDVAEFVYDLRHPNRAFLNKSRPPLIERDPVRFWQGVALLLGFALVMVAAQCLGG</sequence>
<keyword evidence="1 7" id="KW-0808">Transferase</keyword>
<dbReference type="PANTHER" id="PTHR43289">
    <property type="entry name" value="MITOGEN-ACTIVATED PROTEIN KINASE KINASE KINASE 20-RELATED"/>
    <property type="match status" value="1"/>
</dbReference>
<dbReference type="EC" id="3.1.3.16" evidence="7"/>
<dbReference type="InterPro" id="IPR000719">
    <property type="entry name" value="Prot_kinase_dom"/>
</dbReference>
<dbReference type="PROSITE" id="PS00109">
    <property type="entry name" value="PROTEIN_KINASE_TYR"/>
    <property type="match status" value="1"/>
</dbReference>
<evidence type="ECO:0000256" key="4">
    <source>
        <dbReference type="ARBA" id="ARBA00022840"/>
    </source>
</evidence>
<dbReference type="GO" id="GO:0016301">
    <property type="term" value="F:kinase activity"/>
    <property type="evidence" value="ECO:0007669"/>
    <property type="project" value="UniProtKB-KW"/>
</dbReference>
<dbReference type="CDD" id="cd00143">
    <property type="entry name" value="PP2Cc"/>
    <property type="match status" value="1"/>
</dbReference>
<dbReference type="EC" id="3.1.3.-" evidence="7"/>
<dbReference type="Pfam" id="PF00069">
    <property type="entry name" value="Pkinase"/>
    <property type="match status" value="1"/>
</dbReference>
<protein>
    <submittedName>
        <fullName evidence="7">Bifunctional protein-serine/threonine kinase/phosphatase</fullName>
        <ecNumber evidence="7">2.7.11.-</ecNumber>
        <ecNumber evidence="7">3.1.3.-</ecNumber>
        <ecNumber evidence="7">3.1.3.16</ecNumber>
    </submittedName>
</protein>
<dbReference type="EMBL" id="CP147920">
    <property type="protein sequence ID" value="XAU15784.1"/>
    <property type="molecule type" value="Genomic_DNA"/>
</dbReference>
<organism evidence="7 8">
    <name type="scientific">Sulfurimonas diazotrophicus</name>
    <dbReference type="NCBI Taxonomy" id="3131939"/>
    <lineage>
        <taxon>Bacteria</taxon>
        <taxon>Pseudomonadati</taxon>
        <taxon>Campylobacterota</taxon>
        <taxon>Epsilonproteobacteria</taxon>
        <taxon>Campylobacterales</taxon>
        <taxon>Sulfurimonadaceae</taxon>
        <taxon>Sulfurimonas</taxon>
    </lineage>
</organism>
<feature type="domain" description="PPM-type phosphatase" evidence="6">
    <location>
        <begin position="8"/>
        <end position="239"/>
    </location>
</feature>
<dbReference type="GO" id="GO:0004722">
    <property type="term" value="F:protein serine/threonine phosphatase activity"/>
    <property type="evidence" value="ECO:0007669"/>
    <property type="project" value="UniProtKB-EC"/>
</dbReference>
<evidence type="ECO:0000259" key="5">
    <source>
        <dbReference type="PROSITE" id="PS50011"/>
    </source>
</evidence>
<dbReference type="Proteomes" id="UP001447842">
    <property type="component" value="Chromosome"/>
</dbReference>
<keyword evidence="7" id="KW-0378">Hydrolase</keyword>
<dbReference type="PROSITE" id="PS51746">
    <property type="entry name" value="PPM_2"/>
    <property type="match status" value="1"/>
</dbReference>
<reference evidence="7 8" key="1">
    <citation type="submission" date="2024-03" db="EMBL/GenBank/DDBJ databases">
        <title>Sulfurimonas sp. HSL3-1.</title>
        <authorList>
            <person name="Wang S."/>
        </authorList>
    </citation>
    <scope>NUCLEOTIDE SEQUENCE [LARGE SCALE GENOMIC DNA]</scope>
    <source>
        <strain evidence="7 8">HSL3-1</strain>
    </source>
</reference>
<dbReference type="SMART" id="SM00332">
    <property type="entry name" value="PP2Cc"/>
    <property type="match status" value="1"/>
</dbReference>
<dbReference type="InterPro" id="IPR001932">
    <property type="entry name" value="PPM-type_phosphatase-like_dom"/>
</dbReference>
<dbReference type="SUPFAM" id="SSF56112">
    <property type="entry name" value="Protein kinase-like (PK-like)"/>
    <property type="match status" value="1"/>
</dbReference>
<dbReference type="Pfam" id="PF13672">
    <property type="entry name" value="PP2C_2"/>
    <property type="match status" value="1"/>
</dbReference>
<proteinExistence type="predicted"/>
<dbReference type="CDD" id="cd14014">
    <property type="entry name" value="STKc_PknB_like"/>
    <property type="match status" value="1"/>
</dbReference>
<keyword evidence="2" id="KW-0547">Nucleotide-binding</keyword>
<keyword evidence="8" id="KW-1185">Reference proteome</keyword>
<keyword evidence="3 7" id="KW-0418">Kinase</keyword>
<dbReference type="PANTHER" id="PTHR43289:SF6">
    <property type="entry name" value="SERINE_THREONINE-PROTEIN KINASE NEKL-3"/>
    <property type="match status" value="1"/>
</dbReference>
<accession>A0ABZ3HBS2</accession>
<dbReference type="InterPro" id="IPR008266">
    <property type="entry name" value="Tyr_kinase_AS"/>
</dbReference>
<dbReference type="Gene3D" id="1.10.510.10">
    <property type="entry name" value="Transferase(Phosphotransferase) domain 1"/>
    <property type="match status" value="1"/>
</dbReference>
<feature type="domain" description="Protein kinase" evidence="5">
    <location>
        <begin position="272"/>
        <end position="537"/>
    </location>
</feature>
<evidence type="ECO:0000256" key="3">
    <source>
        <dbReference type="ARBA" id="ARBA00022777"/>
    </source>
</evidence>
<keyword evidence="4" id="KW-0067">ATP-binding</keyword>
<dbReference type="PROSITE" id="PS50011">
    <property type="entry name" value="PROTEIN_KINASE_DOM"/>
    <property type="match status" value="1"/>
</dbReference>
<evidence type="ECO:0000313" key="7">
    <source>
        <dbReference type="EMBL" id="XAU15784.1"/>
    </source>
</evidence>
<name>A0ABZ3HBS2_9BACT</name>
<dbReference type="RefSeq" id="WP_345973149.1">
    <property type="nucleotide sequence ID" value="NZ_CP147920.1"/>
</dbReference>
<gene>
    <name evidence="7" type="ORF">WCY31_03560</name>
</gene>
<dbReference type="Gene3D" id="3.30.200.20">
    <property type="entry name" value="Phosphorylase Kinase, domain 1"/>
    <property type="match status" value="1"/>
</dbReference>
<dbReference type="InterPro" id="IPR011009">
    <property type="entry name" value="Kinase-like_dom_sf"/>
</dbReference>
<evidence type="ECO:0000259" key="6">
    <source>
        <dbReference type="PROSITE" id="PS51746"/>
    </source>
</evidence>
<dbReference type="InterPro" id="IPR036457">
    <property type="entry name" value="PPM-type-like_dom_sf"/>
</dbReference>
<dbReference type="SMART" id="SM00331">
    <property type="entry name" value="PP2C_SIG"/>
    <property type="match status" value="1"/>
</dbReference>
<evidence type="ECO:0000313" key="8">
    <source>
        <dbReference type="Proteomes" id="UP001447842"/>
    </source>
</evidence>
<evidence type="ECO:0000256" key="1">
    <source>
        <dbReference type="ARBA" id="ARBA00022679"/>
    </source>
</evidence>